<keyword evidence="2" id="KW-1185">Reference proteome</keyword>
<evidence type="ECO:0000313" key="2">
    <source>
        <dbReference type="Proteomes" id="UP000199352"/>
    </source>
</evidence>
<proteinExistence type="predicted"/>
<dbReference type="SUPFAM" id="SSF54637">
    <property type="entry name" value="Thioesterase/thiol ester dehydrase-isomerase"/>
    <property type="match status" value="1"/>
</dbReference>
<evidence type="ECO:0000313" key="1">
    <source>
        <dbReference type="EMBL" id="SES36673.1"/>
    </source>
</evidence>
<dbReference type="Proteomes" id="UP000199352">
    <property type="component" value="Unassembled WGS sequence"/>
</dbReference>
<gene>
    <name evidence="1" type="ORF">SAMN05216188_1418</name>
</gene>
<dbReference type="OrthoDB" id="513711at2"/>
<dbReference type="InterPro" id="IPR029069">
    <property type="entry name" value="HotDog_dom_sf"/>
</dbReference>
<name>A0A1H9WTG5_9PSEU</name>
<organism evidence="1 2">
    <name type="scientific">Lentzea xinjiangensis</name>
    <dbReference type="NCBI Taxonomy" id="402600"/>
    <lineage>
        <taxon>Bacteria</taxon>
        <taxon>Bacillati</taxon>
        <taxon>Actinomycetota</taxon>
        <taxon>Actinomycetes</taxon>
        <taxon>Pseudonocardiales</taxon>
        <taxon>Pseudonocardiaceae</taxon>
        <taxon>Lentzea</taxon>
    </lineage>
</organism>
<protein>
    <submittedName>
        <fullName evidence="1">Enediyne biosynthesis thioesterase</fullName>
    </submittedName>
</protein>
<dbReference type="Gene3D" id="3.10.129.10">
    <property type="entry name" value="Hotdog Thioesterase"/>
    <property type="match status" value="1"/>
</dbReference>
<dbReference type="STRING" id="402600.SAMN05216188_1418"/>
<dbReference type="EMBL" id="FOFR01000041">
    <property type="protein sequence ID" value="SES36673.1"/>
    <property type="molecule type" value="Genomic_DNA"/>
</dbReference>
<dbReference type="RefSeq" id="WP_143116515.1">
    <property type="nucleotide sequence ID" value="NZ_FOFR01000041.1"/>
</dbReference>
<reference evidence="2" key="1">
    <citation type="submission" date="2016-10" db="EMBL/GenBank/DDBJ databases">
        <authorList>
            <person name="Varghese N."/>
            <person name="Submissions S."/>
        </authorList>
    </citation>
    <scope>NUCLEOTIDE SEQUENCE [LARGE SCALE GENOMIC DNA]</scope>
    <source>
        <strain evidence="2">CGMCC 4.3525</strain>
    </source>
</reference>
<accession>A0A1H9WTG5</accession>
<sequence length="157" mass="17911">MTLSKPYEMEKIVTLQDTNAMGNVYFAAFVLWQGECRERCLMQYAPQLQDELRNGLALVTASCSCEYLDDLRLLDLVLVRLVFGPVRLNTVELIFEYHRRSPDGDKLVARGRQVIAVMRHRSGEHGGELAPAAWPRWFLAFAAEFDIDLRRAHVALG</sequence>
<dbReference type="Pfam" id="PF13279">
    <property type="entry name" value="4HBT_2"/>
    <property type="match status" value="1"/>
</dbReference>
<dbReference type="AlphaFoldDB" id="A0A1H9WTG5"/>